<dbReference type="PANTHER" id="PTHR33121">
    <property type="entry name" value="CYCLIC DI-GMP PHOSPHODIESTERASE PDEF"/>
    <property type="match status" value="1"/>
</dbReference>
<evidence type="ECO:0000259" key="1">
    <source>
        <dbReference type="PROSITE" id="PS50883"/>
    </source>
</evidence>
<dbReference type="EMBL" id="BAAAYN010000023">
    <property type="protein sequence ID" value="GAA3388794.1"/>
    <property type="molecule type" value="Genomic_DNA"/>
</dbReference>
<name>A0ABP6SZR6_9ACTN</name>
<dbReference type="InterPro" id="IPR001633">
    <property type="entry name" value="EAL_dom"/>
</dbReference>
<gene>
    <name evidence="2" type="ORF">GCM10020369_36360</name>
</gene>
<dbReference type="CDD" id="cd01948">
    <property type="entry name" value="EAL"/>
    <property type="match status" value="1"/>
</dbReference>
<dbReference type="SUPFAM" id="SSF141868">
    <property type="entry name" value="EAL domain-like"/>
    <property type="match status" value="1"/>
</dbReference>
<feature type="domain" description="EAL" evidence="1">
    <location>
        <begin position="1"/>
        <end position="156"/>
    </location>
</feature>
<dbReference type="RefSeq" id="WP_345729314.1">
    <property type="nucleotide sequence ID" value="NZ_BAAAYN010000023.1"/>
</dbReference>
<dbReference type="Proteomes" id="UP001501676">
    <property type="component" value="Unassembled WGS sequence"/>
</dbReference>
<reference evidence="3" key="1">
    <citation type="journal article" date="2019" name="Int. J. Syst. Evol. Microbiol.">
        <title>The Global Catalogue of Microorganisms (GCM) 10K type strain sequencing project: providing services to taxonomists for standard genome sequencing and annotation.</title>
        <authorList>
            <consortium name="The Broad Institute Genomics Platform"/>
            <consortium name="The Broad Institute Genome Sequencing Center for Infectious Disease"/>
            <person name="Wu L."/>
            <person name="Ma J."/>
        </authorList>
    </citation>
    <scope>NUCLEOTIDE SEQUENCE [LARGE SCALE GENOMIC DNA]</scope>
    <source>
        <strain evidence="3">JCM 9458</strain>
    </source>
</reference>
<keyword evidence="3" id="KW-1185">Reference proteome</keyword>
<dbReference type="InterPro" id="IPR050706">
    <property type="entry name" value="Cyclic-di-GMP_PDE-like"/>
</dbReference>
<accession>A0ABP6SZR6</accession>
<sequence length="168" mass="17633">MDVPSRRRRDAAHRDAETGLPPTQLVLEVTESLLHADAPIALAALQALRADGVRIAVDDFGTGYSSLGRLERLPVDILKIDRSFVTALRPDAPAAPVITAIVALAHALGMTTVAEGIEEPYQAAALIAHGCKAGQGWLFGRPGPPGALAALATAPRVPDLPRRSVSTR</sequence>
<dbReference type="Pfam" id="PF00563">
    <property type="entry name" value="EAL"/>
    <property type="match status" value="1"/>
</dbReference>
<dbReference type="Gene3D" id="3.20.20.450">
    <property type="entry name" value="EAL domain"/>
    <property type="match status" value="1"/>
</dbReference>
<dbReference type="PANTHER" id="PTHR33121:SF70">
    <property type="entry name" value="SIGNALING PROTEIN YKOW"/>
    <property type="match status" value="1"/>
</dbReference>
<dbReference type="SMART" id="SM00052">
    <property type="entry name" value="EAL"/>
    <property type="match status" value="1"/>
</dbReference>
<protein>
    <recommendedName>
        <fullName evidence="1">EAL domain-containing protein</fullName>
    </recommendedName>
</protein>
<evidence type="ECO:0000313" key="2">
    <source>
        <dbReference type="EMBL" id="GAA3388794.1"/>
    </source>
</evidence>
<organism evidence="2 3">
    <name type="scientific">Cryptosporangium minutisporangium</name>
    <dbReference type="NCBI Taxonomy" id="113569"/>
    <lineage>
        <taxon>Bacteria</taxon>
        <taxon>Bacillati</taxon>
        <taxon>Actinomycetota</taxon>
        <taxon>Actinomycetes</taxon>
        <taxon>Cryptosporangiales</taxon>
        <taxon>Cryptosporangiaceae</taxon>
        <taxon>Cryptosporangium</taxon>
    </lineage>
</organism>
<proteinExistence type="predicted"/>
<dbReference type="PROSITE" id="PS50883">
    <property type="entry name" value="EAL"/>
    <property type="match status" value="1"/>
</dbReference>
<evidence type="ECO:0000313" key="3">
    <source>
        <dbReference type="Proteomes" id="UP001501676"/>
    </source>
</evidence>
<dbReference type="InterPro" id="IPR035919">
    <property type="entry name" value="EAL_sf"/>
</dbReference>
<comment type="caution">
    <text evidence="2">The sequence shown here is derived from an EMBL/GenBank/DDBJ whole genome shotgun (WGS) entry which is preliminary data.</text>
</comment>